<name>A0A803QE00_CANSA</name>
<dbReference type="AlphaFoldDB" id="A0A803QE00"/>
<keyword evidence="2" id="KW-1185">Reference proteome</keyword>
<evidence type="ECO:0000313" key="1">
    <source>
        <dbReference type="EnsemblPlants" id="cds.evm.model.09.1298"/>
    </source>
</evidence>
<accession>A0A803QE00</accession>
<reference evidence="1" key="2">
    <citation type="submission" date="2021-03" db="UniProtKB">
        <authorList>
            <consortium name="EnsemblPlants"/>
        </authorList>
    </citation>
    <scope>IDENTIFICATION</scope>
</reference>
<dbReference type="Gramene" id="evm.model.09.1298">
    <property type="protein sequence ID" value="cds.evm.model.09.1298"/>
    <property type="gene ID" value="evm.TU.09.1298"/>
</dbReference>
<dbReference type="EMBL" id="UZAU01000766">
    <property type="status" value="NOT_ANNOTATED_CDS"/>
    <property type="molecule type" value="Genomic_DNA"/>
</dbReference>
<dbReference type="Proteomes" id="UP000596661">
    <property type="component" value="Chromosome 9"/>
</dbReference>
<dbReference type="EnsemblPlants" id="evm.model.09.1298">
    <property type="protein sequence ID" value="cds.evm.model.09.1298"/>
    <property type="gene ID" value="evm.TU.09.1298"/>
</dbReference>
<evidence type="ECO:0000313" key="2">
    <source>
        <dbReference type="Proteomes" id="UP000596661"/>
    </source>
</evidence>
<organism evidence="1 2">
    <name type="scientific">Cannabis sativa</name>
    <name type="common">Hemp</name>
    <name type="synonym">Marijuana</name>
    <dbReference type="NCBI Taxonomy" id="3483"/>
    <lineage>
        <taxon>Eukaryota</taxon>
        <taxon>Viridiplantae</taxon>
        <taxon>Streptophyta</taxon>
        <taxon>Embryophyta</taxon>
        <taxon>Tracheophyta</taxon>
        <taxon>Spermatophyta</taxon>
        <taxon>Magnoliopsida</taxon>
        <taxon>eudicotyledons</taxon>
        <taxon>Gunneridae</taxon>
        <taxon>Pentapetalae</taxon>
        <taxon>rosids</taxon>
        <taxon>fabids</taxon>
        <taxon>Rosales</taxon>
        <taxon>Cannabaceae</taxon>
        <taxon>Cannabis</taxon>
    </lineage>
</organism>
<protein>
    <submittedName>
        <fullName evidence="1">Uncharacterized protein</fullName>
    </submittedName>
</protein>
<reference evidence="1" key="1">
    <citation type="submission" date="2018-11" db="EMBL/GenBank/DDBJ databases">
        <authorList>
            <person name="Grassa J C."/>
        </authorList>
    </citation>
    <scope>NUCLEOTIDE SEQUENCE [LARGE SCALE GENOMIC DNA]</scope>
</reference>
<sequence>MTLKRMYNKITHKKRGMSKEMINMRSKGKKTEVEYNSWGQAVSDGTDKLRSEIGKYVRHHVILLVDD</sequence>
<proteinExistence type="predicted"/>